<dbReference type="PANTHER" id="PTHR44520:SF2">
    <property type="entry name" value="RESPONSE REGULATOR RCP1"/>
    <property type="match status" value="1"/>
</dbReference>
<organism evidence="3 4">
    <name type="scientific">Dyadobacter soli</name>
    <dbReference type="NCBI Taxonomy" id="659014"/>
    <lineage>
        <taxon>Bacteria</taxon>
        <taxon>Pseudomonadati</taxon>
        <taxon>Bacteroidota</taxon>
        <taxon>Cytophagia</taxon>
        <taxon>Cytophagales</taxon>
        <taxon>Spirosomataceae</taxon>
        <taxon>Dyadobacter</taxon>
    </lineage>
</organism>
<evidence type="ECO:0000259" key="2">
    <source>
        <dbReference type="PROSITE" id="PS50110"/>
    </source>
</evidence>
<reference evidence="4" key="1">
    <citation type="submission" date="2016-10" db="EMBL/GenBank/DDBJ databases">
        <authorList>
            <person name="Varghese N."/>
            <person name="Submissions S."/>
        </authorList>
    </citation>
    <scope>NUCLEOTIDE SEQUENCE [LARGE SCALE GENOMIC DNA]</scope>
    <source>
        <strain evidence="4">DSM 25329</strain>
    </source>
</reference>
<sequence length="141" mass="16170">MALNGPIVIIDDDDDDRHMIYELLDDLKVTNPVRYFEHGGAAMDYLQTTSESPLLILCDVNMPVMTGLELRDRIDQDPYLKQKSIPFIFLTTSDDLALIKKAYAATIQGYFKKCSDFDSARSDLALMIAYWKRCLHPNHHK</sequence>
<evidence type="ECO:0000256" key="1">
    <source>
        <dbReference type="PROSITE-ProRule" id="PRU00169"/>
    </source>
</evidence>
<proteinExistence type="predicted"/>
<dbReference type="Gene3D" id="3.40.50.2300">
    <property type="match status" value="1"/>
</dbReference>
<gene>
    <name evidence="3" type="ORF">SAMN04487996_111327</name>
</gene>
<name>A0A1G7MPY4_9BACT</name>
<keyword evidence="1" id="KW-0597">Phosphoprotein</keyword>
<dbReference type="InterPro" id="IPR011006">
    <property type="entry name" value="CheY-like_superfamily"/>
</dbReference>
<dbReference type="InterPro" id="IPR052893">
    <property type="entry name" value="TCS_response_regulator"/>
</dbReference>
<dbReference type="SMART" id="SM00448">
    <property type="entry name" value="REC"/>
    <property type="match status" value="1"/>
</dbReference>
<dbReference type="GO" id="GO:0000160">
    <property type="term" value="P:phosphorelay signal transduction system"/>
    <property type="evidence" value="ECO:0007669"/>
    <property type="project" value="InterPro"/>
</dbReference>
<accession>A0A1G7MPY4</accession>
<evidence type="ECO:0000313" key="4">
    <source>
        <dbReference type="Proteomes" id="UP000198748"/>
    </source>
</evidence>
<dbReference type="PANTHER" id="PTHR44520">
    <property type="entry name" value="RESPONSE REGULATOR RCP1-RELATED"/>
    <property type="match status" value="1"/>
</dbReference>
<dbReference type="Pfam" id="PF00072">
    <property type="entry name" value="Response_reg"/>
    <property type="match status" value="1"/>
</dbReference>
<feature type="domain" description="Response regulatory" evidence="2">
    <location>
        <begin position="6"/>
        <end position="128"/>
    </location>
</feature>
<dbReference type="AlphaFoldDB" id="A0A1G7MPY4"/>
<keyword evidence="4" id="KW-1185">Reference proteome</keyword>
<dbReference type="Proteomes" id="UP000198748">
    <property type="component" value="Unassembled WGS sequence"/>
</dbReference>
<dbReference type="OrthoDB" id="958614at2"/>
<dbReference type="EMBL" id="FNAN01000011">
    <property type="protein sequence ID" value="SDF63189.1"/>
    <property type="molecule type" value="Genomic_DNA"/>
</dbReference>
<dbReference type="STRING" id="659014.SAMN04487996_111327"/>
<evidence type="ECO:0000313" key="3">
    <source>
        <dbReference type="EMBL" id="SDF63189.1"/>
    </source>
</evidence>
<protein>
    <submittedName>
        <fullName evidence="3">Response regulator receiver domain-containing protein</fullName>
    </submittedName>
</protein>
<dbReference type="RefSeq" id="WP_090153853.1">
    <property type="nucleotide sequence ID" value="NZ_FNAN01000011.1"/>
</dbReference>
<dbReference type="PROSITE" id="PS50110">
    <property type="entry name" value="RESPONSE_REGULATORY"/>
    <property type="match status" value="1"/>
</dbReference>
<dbReference type="InterPro" id="IPR001789">
    <property type="entry name" value="Sig_transdc_resp-reg_receiver"/>
</dbReference>
<dbReference type="SUPFAM" id="SSF52172">
    <property type="entry name" value="CheY-like"/>
    <property type="match status" value="1"/>
</dbReference>
<feature type="modified residue" description="4-aspartylphosphate" evidence="1">
    <location>
        <position position="59"/>
    </location>
</feature>